<reference evidence="3 4" key="1">
    <citation type="submission" date="2019-11" db="EMBL/GenBank/DDBJ databases">
        <title>Whole-genome sequence of a Rhodoblastus acidophilus DSM 142.</title>
        <authorList>
            <person name="Kyndt J.A."/>
            <person name="Meyer T.E."/>
        </authorList>
    </citation>
    <scope>NUCLEOTIDE SEQUENCE [LARGE SCALE GENOMIC DNA]</scope>
    <source>
        <strain evidence="3 4">DSM 142</strain>
    </source>
</reference>
<dbReference type="Gene3D" id="3.40.50.2000">
    <property type="entry name" value="Glycogen Phosphorylase B"/>
    <property type="match status" value="2"/>
</dbReference>
<dbReference type="RefSeq" id="WP_155445787.1">
    <property type="nucleotide sequence ID" value="NZ_JAOQNR010000006.1"/>
</dbReference>
<dbReference type="GO" id="GO:0005992">
    <property type="term" value="P:trehalose biosynthetic process"/>
    <property type="evidence" value="ECO:0007669"/>
    <property type="project" value="InterPro"/>
</dbReference>
<protein>
    <submittedName>
        <fullName evidence="3">Trehalose-6-phosphate synthase</fullName>
    </submittedName>
</protein>
<proteinExistence type="inferred from homology"/>
<organism evidence="3 4">
    <name type="scientific">Rhodoblastus acidophilus</name>
    <name type="common">Rhodopseudomonas acidophila</name>
    <dbReference type="NCBI Taxonomy" id="1074"/>
    <lineage>
        <taxon>Bacteria</taxon>
        <taxon>Pseudomonadati</taxon>
        <taxon>Pseudomonadota</taxon>
        <taxon>Alphaproteobacteria</taxon>
        <taxon>Hyphomicrobiales</taxon>
        <taxon>Rhodoblastaceae</taxon>
        <taxon>Rhodoblastus</taxon>
    </lineage>
</organism>
<dbReference type="Proteomes" id="UP000439113">
    <property type="component" value="Unassembled WGS sequence"/>
</dbReference>
<comment type="similarity">
    <text evidence="1">Belongs to the glycosyltransferase 20 family.</text>
</comment>
<evidence type="ECO:0000313" key="4">
    <source>
        <dbReference type="Proteomes" id="UP000439113"/>
    </source>
</evidence>
<evidence type="ECO:0000313" key="3">
    <source>
        <dbReference type="EMBL" id="MTV31092.1"/>
    </source>
</evidence>
<feature type="transmembrane region" description="Helical" evidence="2">
    <location>
        <begin position="23"/>
        <end position="48"/>
    </location>
</feature>
<feature type="transmembrane region" description="Helical" evidence="2">
    <location>
        <begin position="173"/>
        <end position="199"/>
    </location>
</feature>
<dbReference type="Pfam" id="PF00982">
    <property type="entry name" value="Glyco_transf_20"/>
    <property type="match status" value="1"/>
</dbReference>
<dbReference type="CDD" id="cd03788">
    <property type="entry name" value="GT20_TPS"/>
    <property type="match status" value="1"/>
</dbReference>
<evidence type="ECO:0000256" key="2">
    <source>
        <dbReference type="SAM" id="Phobius"/>
    </source>
</evidence>
<keyword evidence="2" id="KW-0812">Transmembrane</keyword>
<dbReference type="PANTHER" id="PTHR10788:SF106">
    <property type="entry name" value="BCDNA.GH08860"/>
    <property type="match status" value="1"/>
</dbReference>
<accession>A0A6N8DKJ3</accession>
<dbReference type="OrthoDB" id="9815690at2"/>
<dbReference type="GO" id="GO:0003825">
    <property type="term" value="F:alpha,alpha-trehalose-phosphate synthase (UDP-forming) activity"/>
    <property type="evidence" value="ECO:0007669"/>
    <property type="project" value="TreeGrafter"/>
</dbReference>
<evidence type="ECO:0000256" key="1">
    <source>
        <dbReference type="ARBA" id="ARBA00008799"/>
    </source>
</evidence>
<dbReference type="InterPro" id="IPR001830">
    <property type="entry name" value="Glyco_trans_20"/>
</dbReference>
<keyword evidence="2" id="KW-0472">Membrane</keyword>
<gene>
    <name evidence="3" type="ORF">GJ654_08805</name>
</gene>
<dbReference type="PANTHER" id="PTHR10788">
    <property type="entry name" value="TREHALOSE-6-PHOSPHATE SYNTHASE"/>
    <property type="match status" value="1"/>
</dbReference>
<comment type="caution">
    <text evidence="3">The sequence shown here is derived from an EMBL/GenBank/DDBJ whole genome shotgun (WGS) entry which is preliminary data.</text>
</comment>
<dbReference type="EMBL" id="WNKS01000006">
    <property type="protein sequence ID" value="MTV31092.1"/>
    <property type="molecule type" value="Genomic_DNA"/>
</dbReference>
<keyword evidence="2" id="KW-1133">Transmembrane helix</keyword>
<dbReference type="SUPFAM" id="SSF53756">
    <property type="entry name" value="UDP-Glycosyltransferase/glycogen phosphorylase"/>
    <property type="match status" value="1"/>
</dbReference>
<dbReference type="AlphaFoldDB" id="A0A6N8DKJ3"/>
<name>A0A6N8DKJ3_RHOAC</name>
<sequence length="753" mass="84137">MTDAAPPAGLRRQIGGVLKSPKAAYAILAGFAGVIVVLALSSLASLIIDGWIQRDLDLRSALIFRALSDKAAHAGMSDPQAFGAQMQKTADEERIYGLAFCTRDGKRALATAAISNTLDCAEFSASRASEGVTVKTDGANVRFNRFALNLGGVPGQLLVAQNLDEARSGQRDALTYVTAALAAAAFGFGFLTVVMIAALRRSWMSSLRGAIAESFPRTPEQAPAHTSEAPADRRINALLGDLRVRRKFVHGIYVRWSPESLRQLLLDQLPDAQVMIVSNREPYIHNRVNGEIQLQLPASGLVSALEPVMRACRGVWIAHGGGSADRDTVDPHSRLMVPPDDPTYALRRVWLSEEEQDGYYYGLANEGLWPLCHIAFIRPIFREQDWAMYRAVNQRFADVVVEEATCENPIVLVQDYHFALLPRMIRNALPKATIVTFWHIPWPNAETFSICPWREDILDGLLGSSILGFHTQFHCNNFFDSVDRFIESRIDHENSQVSFGGRETLVRPYPISIEWPPRGLLNQPSIEQCRINVRERFGLPLDTKIAVGVERFDYTKGILDRMRAVDDLLTMSPHWRGKFVLIQVAAPTRSKLEAYSALETEAHALAEEINAKYARDGWKPILLLVRHHEPPEVFELFRAADVCIVSSLHDGMNLVAKEFIAARDDERGVLILSSFAGAAYELPEALIVNPYDTHQMAKAYERAMTMSEEEQASRMQIMVAQISERNVYRWAAQMLFDASWLRRREKIVASDNL</sequence>